<proteinExistence type="predicted"/>
<keyword evidence="2" id="KW-1185">Reference proteome</keyword>
<reference evidence="1 2" key="1">
    <citation type="journal article" date="2014" name="Int. J. Syst. Evol. Microbiol.">
        <title>Complete genome sequence of Corynebacterium casei LMG S-19264T (=DSM 44701T), isolated from a smear-ripened cheese.</title>
        <authorList>
            <consortium name="US DOE Joint Genome Institute (JGI-PGF)"/>
            <person name="Walter F."/>
            <person name="Albersmeier A."/>
            <person name="Kalinowski J."/>
            <person name="Ruckert C."/>
        </authorList>
    </citation>
    <scope>NUCLEOTIDE SEQUENCE [LARGE SCALE GENOMIC DNA]</scope>
    <source>
        <strain evidence="1 2">CGMCC 4.7111</strain>
    </source>
</reference>
<dbReference type="EMBL" id="BMMM01000001">
    <property type="protein sequence ID" value="GGN49857.1"/>
    <property type="molecule type" value="Genomic_DNA"/>
</dbReference>
<sequence>MASAGAAAIPTTAPMSASVTHVFLVRLIVSPKTVMRLISGETTELGEWLRYFRGGRDGIRAAHSATSGSRGAEREAMTCPVRVM</sequence>
<comment type="caution">
    <text evidence="1">The sequence shown here is derived from an EMBL/GenBank/DDBJ whole genome shotgun (WGS) entry which is preliminary data.</text>
</comment>
<evidence type="ECO:0000313" key="1">
    <source>
        <dbReference type="EMBL" id="GGN49857.1"/>
    </source>
</evidence>
<dbReference type="AlphaFoldDB" id="A0A917XR18"/>
<name>A0A917XR18_9ACTN</name>
<organism evidence="1 2">
    <name type="scientific">Streptomyces albiflavescens</name>
    <dbReference type="NCBI Taxonomy" id="1623582"/>
    <lineage>
        <taxon>Bacteria</taxon>
        <taxon>Bacillati</taxon>
        <taxon>Actinomycetota</taxon>
        <taxon>Actinomycetes</taxon>
        <taxon>Kitasatosporales</taxon>
        <taxon>Streptomycetaceae</taxon>
        <taxon>Streptomyces</taxon>
    </lineage>
</organism>
<evidence type="ECO:0000313" key="2">
    <source>
        <dbReference type="Proteomes" id="UP000600365"/>
    </source>
</evidence>
<gene>
    <name evidence="1" type="ORF">GCM10011579_003990</name>
</gene>
<dbReference type="Proteomes" id="UP000600365">
    <property type="component" value="Unassembled WGS sequence"/>
</dbReference>
<accession>A0A917XR18</accession>
<protein>
    <submittedName>
        <fullName evidence="1">Uncharacterized protein</fullName>
    </submittedName>
</protein>